<evidence type="ECO:0000313" key="2">
    <source>
        <dbReference type="EMBL" id="MCO6044892.1"/>
    </source>
</evidence>
<dbReference type="InterPro" id="IPR036873">
    <property type="entry name" value="Rhodanese-like_dom_sf"/>
</dbReference>
<accession>A0A9X2JGY2</accession>
<dbReference type="PANTHER" id="PTHR43031:SF17">
    <property type="entry name" value="SULFURTRANSFERASE YTWF-RELATED"/>
    <property type="match status" value="1"/>
</dbReference>
<dbReference type="PANTHER" id="PTHR43031">
    <property type="entry name" value="FAD-DEPENDENT OXIDOREDUCTASE"/>
    <property type="match status" value="1"/>
</dbReference>
<comment type="caution">
    <text evidence="2">The sequence shown here is derived from an EMBL/GenBank/DDBJ whole genome shotgun (WGS) entry which is preliminary data.</text>
</comment>
<dbReference type="InterPro" id="IPR050229">
    <property type="entry name" value="GlpE_sulfurtransferase"/>
</dbReference>
<dbReference type="Gene3D" id="3.40.250.10">
    <property type="entry name" value="Rhodanese-like domain"/>
    <property type="match status" value="1"/>
</dbReference>
<dbReference type="AlphaFoldDB" id="A0A9X2JGY2"/>
<dbReference type="SUPFAM" id="SSF52821">
    <property type="entry name" value="Rhodanese/Cell cycle control phosphatase"/>
    <property type="match status" value="1"/>
</dbReference>
<dbReference type="SMART" id="SM00450">
    <property type="entry name" value="RHOD"/>
    <property type="match status" value="1"/>
</dbReference>
<dbReference type="PROSITE" id="PS50206">
    <property type="entry name" value="RHODANESE_3"/>
    <property type="match status" value="1"/>
</dbReference>
<protein>
    <submittedName>
        <fullName evidence="2">Rhodanese-like domain-containing protein</fullName>
    </submittedName>
</protein>
<evidence type="ECO:0000259" key="1">
    <source>
        <dbReference type="PROSITE" id="PS50206"/>
    </source>
</evidence>
<evidence type="ECO:0000313" key="3">
    <source>
        <dbReference type="Proteomes" id="UP001155241"/>
    </source>
</evidence>
<dbReference type="Pfam" id="PF00581">
    <property type="entry name" value="Rhodanese"/>
    <property type="match status" value="1"/>
</dbReference>
<keyword evidence="3" id="KW-1185">Reference proteome</keyword>
<dbReference type="RefSeq" id="WP_252853005.1">
    <property type="nucleotide sequence ID" value="NZ_JAMXLR010000043.1"/>
</dbReference>
<dbReference type="InterPro" id="IPR001763">
    <property type="entry name" value="Rhodanese-like_dom"/>
</dbReference>
<dbReference type="EMBL" id="JAMXLR010000043">
    <property type="protein sequence ID" value="MCO6044892.1"/>
    <property type="molecule type" value="Genomic_DNA"/>
</dbReference>
<proteinExistence type="predicted"/>
<feature type="domain" description="Rhodanese" evidence="1">
    <location>
        <begin position="16"/>
        <end position="106"/>
    </location>
</feature>
<dbReference type="Proteomes" id="UP001155241">
    <property type="component" value="Unassembled WGS sequence"/>
</dbReference>
<organism evidence="2 3">
    <name type="scientific">Aeoliella straminimaris</name>
    <dbReference type="NCBI Taxonomy" id="2954799"/>
    <lineage>
        <taxon>Bacteria</taxon>
        <taxon>Pseudomonadati</taxon>
        <taxon>Planctomycetota</taxon>
        <taxon>Planctomycetia</taxon>
        <taxon>Pirellulales</taxon>
        <taxon>Lacipirellulaceae</taxon>
        <taxon>Aeoliella</taxon>
    </lineage>
</organism>
<sequence>MNLEISVADTKRMLDAGELPLLLDCREQHEWDLVRIDGAALLPMSEIASRIGELAGREQQHIVVYCHHGARSAQVANWLRGQGFDQTQSMAGGIDRWSLEIDPQLARY</sequence>
<gene>
    <name evidence="2" type="ORF">NG895_13350</name>
</gene>
<name>A0A9X2JGY2_9BACT</name>
<reference evidence="2" key="1">
    <citation type="submission" date="2022-06" db="EMBL/GenBank/DDBJ databases">
        <title>Aeoliella straminimaris, a novel planctomycete from sediments.</title>
        <authorList>
            <person name="Vitorino I.R."/>
            <person name="Lage O.M."/>
        </authorList>
    </citation>
    <scope>NUCLEOTIDE SEQUENCE</scope>
    <source>
        <strain evidence="2">ICT_H6.2</strain>
    </source>
</reference>